<dbReference type="STRING" id="7375.A0A0L0BQ91"/>
<evidence type="ECO:0000313" key="4">
    <source>
        <dbReference type="EMBL" id="KNC22176.1"/>
    </source>
</evidence>
<keyword evidence="5" id="KW-1185">Reference proteome</keyword>
<proteinExistence type="inferred from homology"/>
<evidence type="ECO:0000256" key="3">
    <source>
        <dbReference type="RuleBase" id="RU000363"/>
    </source>
</evidence>
<reference evidence="4 5" key="1">
    <citation type="journal article" date="2015" name="Nat. Commun.">
        <title>Lucilia cuprina genome unlocks parasitic fly biology to underpin future interventions.</title>
        <authorList>
            <person name="Anstead C.A."/>
            <person name="Korhonen P.K."/>
            <person name="Young N.D."/>
            <person name="Hall R.S."/>
            <person name="Jex A.R."/>
            <person name="Murali S.C."/>
            <person name="Hughes D.S."/>
            <person name="Lee S.F."/>
            <person name="Perry T."/>
            <person name="Stroehlein A.J."/>
            <person name="Ansell B.R."/>
            <person name="Breugelmans B."/>
            <person name="Hofmann A."/>
            <person name="Qu J."/>
            <person name="Dugan S."/>
            <person name="Lee S.L."/>
            <person name="Chao H."/>
            <person name="Dinh H."/>
            <person name="Han Y."/>
            <person name="Doddapaneni H.V."/>
            <person name="Worley K.C."/>
            <person name="Muzny D.M."/>
            <person name="Ioannidis P."/>
            <person name="Waterhouse R.M."/>
            <person name="Zdobnov E.M."/>
            <person name="James P.J."/>
            <person name="Bagnall N.H."/>
            <person name="Kotze A.C."/>
            <person name="Gibbs R.A."/>
            <person name="Richards S."/>
            <person name="Batterham P."/>
            <person name="Gasser R.B."/>
        </authorList>
    </citation>
    <scope>NUCLEOTIDE SEQUENCE [LARGE SCALE GENOMIC DNA]</scope>
    <source>
        <strain evidence="4 5">LS</strain>
        <tissue evidence="4">Full body</tissue>
    </source>
</reference>
<gene>
    <name evidence="4" type="ORF">FF38_01850</name>
</gene>
<dbReference type="OMA" id="AIEKSCG"/>
<dbReference type="Pfam" id="PF00106">
    <property type="entry name" value="adh_short"/>
    <property type="match status" value="2"/>
</dbReference>
<organism evidence="4 5">
    <name type="scientific">Lucilia cuprina</name>
    <name type="common">Green bottle fly</name>
    <name type="synonym">Australian sheep blowfly</name>
    <dbReference type="NCBI Taxonomy" id="7375"/>
    <lineage>
        <taxon>Eukaryota</taxon>
        <taxon>Metazoa</taxon>
        <taxon>Ecdysozoa</taxon>
        <taxon>Arthropoda</taxon>
        <taxon>Hexapoda</taxon>
        <taxon>Insecta</taxon>
        <taxon>Pterygota</taxon>
        <taxon>Neoptera</taxon>
        <taxon>Endopterygota</taxon>
        <taxon>Diptera</taxon>
        <taxon>Brachycera</taxon>
        <taxon>Muscomorpha</taxon>
        <taxon>Oestroidea</taxon>
        <taxon>Calliphoridae</taxon>
        <taxon>Luciliinae</taxon>
        <taxon>Lucilia</taxon>
    </lineage>
</organism>
<dbReference type="AlphaFoldDB" id="A0A0L0BQ91"/>
<dbReference type="CDD" id="cd05323">
    <property type="entry name" value="ADH_SDR_c_like"/>
    <property type="match status" value="1"/>
</dbReference>
<name>A0A0L0BQ91_LUCCU</name>
<dbReference type="InterPro" id="IPR002347">
    <property type="entry name" value="SDR_fam"/>
</dbReference>
<dbReference type="EMBL" id="JRES01001539">
    <property type="protein sequence ID" value="KNC22176.1"/>
    <property type="molecule type" value="Genomic_DNA"/>
</dbReference>
<accession>A0A0L0BQ91</accession>
<dbReference type="PRINTS" id="PR01167">
    <property type="entry name" value="INSADHFAMILY"/>
</dbReference>
<evidence type="ECO:0000313" key="5">
    <source>
        <dbReference type="Proteomes" id="UP000037069"/>
    </source>
</evidence>
<keyword evidence="2" id="KW-0560">Oxidoreductase</keyword>
<dbReference type="InterPro" id="IPR020904">
    <property type="entry name" value="Sc_DH/Rdtase_CS"/>
</dbReference>
<comment type="similarity">
    <text evidence="1 3">Belongs to the short-chain dehydrogenases/reductases (SDR) family.</text>
</comment>
<protein>
    <recommendedName>
        <fullName evidence="6">Alcohol dehydrogenase</fullName>
    </recommendedName>
</protein>
<dbReference type="PRINTS" id="PR01169">
    <property type="entry name" value="CERATITISADH"/>
</dbReference>
<dbReference type="PRINTS" id="PR00080">
    <property type="entry name" value="SDRFAMILY"/>
</dbReference>
<dbReference type="GO" id="GO:0004022">
    <property type="term" value="F:alcohol dehydrogenase (NAD+) activity"/>
    <property type="evidence" value="ECO:0007669"/>
    <property type="project" value="InterPro"/>
</dbReference>
<evidence type="ECO:0008006" key="6">
    <source>
        <dbReference type="Google" id="ProtNLM"/>
    </source>
</evidence>
<dbReference type="PANTHER" id="PTHR44229">
    <property type="entry name" value="15-HYDROXYPROSTAGLANDIN DEHYDROGENASE [NAD(+)]"/>
    <property type="match status" value="1"/>
</dbReference>
<dbReference type="GO" id="GO:0005737">
    <property type="term" value="C:cytoplasm"/>
    <property type="evidence" value="ECO:0007669"/>
    <property type="project" value="TreeGrafter"/>
</dbReference>
<dbReference type="OrthoDB" id="417891at2759"/>
<comment type="caution">
    <text evidence="4">The sequence shown here is derived from an EMBL/GenBank/DDBJ whole genome shotgun (WGS) entry which is preliminary data.</text>
</comment>
<dbReference type="SUPFAM" id="SSF51735">
    <property type="entry name" value="NAD(P)-binding Rossmann-fold domains"/>
    <property type="match status" value="2"/>
</dbReference>
<dbReference type="Gene3D" id="3.40.50.720">
    <property type="entry name" value="NAD(P)-binding Rossmann-like Domain"/>
    <property type="match status" value="2"/>
</dbReference>
<evidence type="ECO:0000256" key="2">
    <source>
        <dbReference type="ARBA" id="ARBA00023002"/>
    </source>
</evidence>
<sequence>MDLTDKNVVFVAGLGGIGFEACKLLMTRNLAHLIILDKIENSMALTTLEMINRKTKVTYQKFDVTNKMCIKSTFNEIMNIIGCIDVLINGAGVIADRNIELTINVNLIGLIYTTMEALPYMDKTQKGRGGLIVNIASLLGLDPCPPIAIYSASKFAVVGFTRCLADSYYYNLSGVAVTAICPGLTDSPMTTVSKISDTFDYSKPLTDKIFCAPSQTAATCAKHLLNIIESGKNVVFVAGLGGIGFESCKILMTKNLAYLVVLDVIENPKAIQTLEAINPQTKVIYMKFDVTDKTCIKNTFKQIVSVIKFIDVLINGAGVILDRNIELAVNINLIGLINTTMEALPYMDKMQKGRGGVLMNIASVVGLEPSPAVAIYSATKFGVVGFTRSLSDPYYYNRTGVAVTSICPGVTTSPMSTNPKISDTFDYSKPLTEKFFSAPSQPASVCAEHLVKIIEMAENGSMWISSLGEMTKVEHKVHWTP</sequence>
<dbReference type="InterPro" id="IPR036291">
    <property type="entry name" value="NAD(P)-bd_dom_sf"/>
</dbReference>
<dbReference type="PANTHER" id="PTHR44229:SF8">
    <property type="entry name" value="ALCOHOL DEHYDROGENASE-RELATED"/>
    <property type="match status" value="1"/>
</dbReference>
<dbReference type="PROSITE" id="PS00061">
    <property type="entry name" value="ADH_SHORT"/>
    <property type="match status" value="2"/>
</dbReference>
<evidence type="ECO:0000256" key="1">
    <source>
        <dbReference type="ARBA" id="ARBA00006484"/>
    </source>
</evidence>
<dbReference type="FunFam" id="3.40.50.720:FF:000149">
    <property type="entry name" value="15-hydroxyprostaglandin dehydrogenase [NAD(+)]"/>
    <property type="match status" value="1"/>
</dbReference>
<dbReference type="Proteomes" id="UP000037069">
    <property type="component" value="Unassembled WGS sequence"/>
</dbReference>
<dbReference type="InterPro" id="IPR002426">
    <property type="entry name" value="ADH_Ceratitis-type"/>
</dbReference>